<dbReference type="Proteomes" id="UP001187343">
    <property type="component" value="Unassembled WGS sequence"/>
</dbReference>
<feature type="region of interest" description="Disordered" evidence="1">
    <location>
        <begin position="1"/>
        <end position="21"/>
    </location>
</feature>
<evidence type="ECO:0000256" key="1">
    <source>
        <dbReference type="SAM" id="MobiDB-lite"/>
    </source>
</evidence>
<organism evidence="2 3">
    <name type="scientific">Cirrhinus molitorella</name>
    <name type="common">mud carp</name>
    <dbReference type="NCBI Taxonomy" id="172907"/>
    <lineage>
        <taxon>Eukaryota</taxon>
        <taxon>Metazoa</taxon>
        <taxon>Chordata</taxon>
        <taxon>Craniata</taxon>
        <taxon>Vertebrata</taxon>
        <taxon>Euteleostomi</taxon>
        <taxon>Actinopterygii</taxon>
        <taxon>Neopterygii</taxon>
        <taxon>Teleostei</taxon>
        <taxon>Ostariophysi</taxon>
        <taxon>Cypriniformes</taxon>
        <taxon>Cyprinidae</taxon>
        <taxon>Labeoninae</taxon>
        <taxon>Labeonini</taxon>
        <taxon>Cirrhinus</taxon>
    </lineage>
</organism>
<reference evidence="2" key="1">
    <citation type="submission" date="2023-08" db="EMBL/GenBank/DDBJ databases">
        <title>Chromosome-level Genome Assembly of mud carp (Cirrhinus molitorella).</title>
        <authorList>
            <person name="Liu H."/>
        </authorList>
    </citation>
    <scope>NUCLEOTIDE SEQUENCE</scope>
    <source>
        <strain evidence="2">Prfri</strain>
        <tissue evidence="2">Muscle</tissue>
    </source>
</reference>
<protein>
    <submittedName>
        <fullName evidence="2">Uncharacterized protein</fullName>
    </submittedName>
</protein>
<proteinExistence type="predicted"/>
<comment type="caution">
    <text evidence="2">The sequence shown here is derived from an EMBL/GenBank/DDBJ whole genome shotgun (WGS) entry which is preliminary data.</text>
</comment>
<keyword evidence="3" id="KW-1185">Reference proteome</keyword>
<sequence>MQIPPHSPCLDQNSERSDASNAVKSTDTSWCERQNWTLRFCCFLKELPGNRTEHLYLNKTESLSFVTSVSSRRSLGPSRGTACPSWASVRGAQSAVTPAHPCECPSDAVEDGGAVGIGWHWLAQRCSLASLQAMTISSRR</sequence>
<dbReference type="EMBL" id="JAUYZG010000022">
    <property type="protein sequence ID" value="KAK2872234.1"/>
    <property type="molecule type" value="Genomic_DNA"/>
</dbReference>
<dbReference type="AlphaFoldDB" id="A0AA88P8X1"/>
<evidence type="ECO:0000313" key="2">
    <source>
        <dbReference type="EMBL" id="KAK2872234.1"/>
    </source>
</evidence>
<evidence type="ECO:0000313" key="3">
    <source>
        <dbReference type="Proteomes" id="UP001187343"/>
    </source>
</evidence>
<accession>A0AA88P8X1</accession>
<gene>
    <name evidence="2" type="ORF">Q8A67_022131</name>
</gene>
<name>A0AA88P8X1_9TELE</name>